<feature type="chain" id="PRO_5015545435" evidence="14">
    <location>
        <begin position="23"/>
        <end position="823"/>
    </location>
</feature>
<evidence type="ECO:0000256" key="13">
    <source>
        <dbReference type="RuleBase" id="RU003357"/>
    </source>
</evidence>
<keyword evidence="18" id="KW-1185">Reference proteome</keyword>
<evidence type="ECO:0000256" key="1">
    <source>
        <dbReference type="ARBA" id="ARBA00004571"/>
    </source>
</evidence>
<keyword evidence="3 12" id="KW-1134">Transmembrane beta strand</keyword>
<evidence type="ECO:0000256" key="12">
    <source>
        <dbReference type="PROSITE-ProRule" id="PRU01360"/>
    </source>
</evidence>
<evidence type="ECO:0000256" key="6">
    <source>
        <dbReference type="ARBA" id="ARBA00022729"/>
    </source>
</evidence>
<gene>
    <name evidence="17" type="ORF">CLG96_00820</name>
</gene>
<dbReference type="GO" id="GO:0015344">
    <property type="term" value="F:siderophore uptake transmembrane transporter activity"/>
    <property type="evidence" value="ECO:0007669"/>
    <property type="project" value="TreeGrafter"/>
</dbReference>
<protein>
    <submittedName>
        <fullName evidence="17">TonB-dependent receptor</fullName>
    </submittedName>
</protein>
<evidence type="ECO:0000256" key="8">
    <source>
        <dbReference type="ARBA" id="ARBA00023065"/>
    </source>
</evidence>
<dbReference type="EMBL" id="NWBU01000004">
    <property type="protein sequence ID" value="PTQ12734.1"/>
    <property type="molecule type" value="Genomic_DNA"/>
</dbReference>
<dbReference type="InterPro" id="IPR000531">
    <property type="entry name" value="Beta-barrel_TonB"/>
</dbReference>
<dbReference type="GO" id="GO:0009279">
    <property type="term" value="C:cell outer membrane"/>
    <property type="evidence" value="ECO:0007669"/>
    <property type="project" value="UniProtKB-SubCell"/>
</dbReference>
<comment type="caution">
    <text evidence="17">The sequence shown here is derived from an EMBL/GenBank/DDBJ whole genome shotgun (WGS) entry which is preliminary data.</text>
</comment>
<evidence type="ECO:0000256" key="3">
    <source>
        <dbReference type="ARBA" id="ARBA00022452"/>
    </source>
</evidence>
<dbReference type="Gene3D" id="2.40.170.20">
    <property type="entry name" value="TonB-dependent receptor, beta-barrel domain"/>
    <property type="match status" value="1"/>
</dbReference>
<dbReference type="InterPro" id="IPR037066">
    <property type="entry name" value="Plug_dom_sf"/>
</dbReference>
<keyword evidence="10 12" id="KW-0472">Membrane</keyword>
<keyword evidence="7" id="KW-0408">Iron</keyword>
<dbReference type="SUPFAM" id="SSF56935">
    <property type="entry name" value="Porins"/>
    <property type="match status" value="1"/>
</dbReference>
<dbReference type="Pfam" id="PF07715">
    <property type="entry name" value="Plug"/>
    <property type="match status" value="1"/>
</dbReference>
<dbReference type="AlphaFoldDB" id="A0A2T5G0S1"/>
<dbReference type="PANTHER" id="PTHR32552:SF89">
    <property type="entry name" value="CATECHOLATE SIDEROPHORE RECEPTOR FIU"/>
    <property type="match status" value="1"/>
</dbReference>
<proteinExistence type="inferred from homology"/>
<keyword evidence="9 13" id="KW-0798">TonB box</keyword>
<evidence type="ECO:0000256" key="10">
    <source>
        <dbReference type="ARBA" id="ARBA00023136"/>
    </source>
</evidence>
<evidence type="ECO:0000256" key="9">
    <source>
        <dbReference type="ARBA" id="ARBA00023077"/>
    </source>
</evidence>
<feature type="domain" description="TonB-dependent receptor-like beta-barrel" evidence="15">
    <location>
        <begin position="326"/>
        <end position="782"/>
    </location>
</feature>
<dbReference type="PANTHER" id="PTHR32552">
    <property type="entry name" value="FERRICHROME IRON RECEPTOR-RELATED"/>
    <property type="match status" value="1"/>
</dbReference>
<dbReference type="InterPro" id="IPR039426">
    <property type="entry name" value="TonB-dep_rcpt-like"/>
</dbReference>
<evidence type="ECO:0000259" key="15">
    <source>
        <dbReference type="Pfam" id="PF00593"/>
    </source>
</evidence>
<dbReference type="PROSITE" id="PS52016">
    <property type="entry name" value="TONB_DEPENDENT_REC_3"/>
    <property type="match status" value="1"/>
</dbReference>
<evidence type="ECO:0000256" key="11">
    <source>
        <dbReference type="ARBA" id="ARBA00023237"/>
    </source>
</evidence>
<organism evidence="17 18">
    <name type="scientific">Sphingomonas oleivorans</name>
    <dbReference type="NCBI Taxonomy" id="1735121"/>
    <lineage>
        <taxon>Bacteria</taxon>
        <taxon>Pseudomonadati</taxon>
        <taxon>Pseudomonadota</taxon>
        <taxon>Alphaproteobacteria</taxon>
        <taxon>Sphingomonadales</taxon>
        <taxon>Sphingomonadaceae</taxon>
        <taxon>Sphingomonas</taxon>
    </lineage>
</organism>
<evidence type="ECO:0000313" key="18">
    <source>
        <dbReference type="Proteomes" id="UP000244162"/>
    </source>
</evidence>
<evidence type="ECO:0000256" key="2">
    <source>
        <dbReference type="ARBA" id="ARBA00022448"/>
    </source>
</evidence>
<evidence type="ECO:0000313" key="17">
    <source>
        <dbReference type="EMBL" id="PTQ12734.1"/>
    </source>
</evidence>
<dbReference type="InterPro" id="IPR036942">
    <property type="entry name" value="Beta-barrel_TonB_sf"/>
</dbReference>
<dbReference type="Proteomes" id="UP000244162">
    <property type="component" value="Unassembled WGS sequence"/>
</dbReference>
<evidence type="ECO:0000256" key="5">
    <source>
        <dbReference type="ARBA" id="ARBA00022692"/>
    </source>
</evidence>
<reference evidence="17 18" key="1">
    <citation type="submission" date="2017-09" db="EMBL/GenBank/DDBJ databases">
        <title>Sphingomonas panjinensis sp.nov., isolated from oil-contaminated soil.</title>
        <authorList>
            <person name="Wang L."/>
            <person name="Chen L."/>
        </authorList>
    </citation>
    <scope>NUCLEOTIDE SEQUENCE [LARGE SCALE GENOMIC DNA]</scope>
    <source>
        <strain evidence="17 18">FW-11</strain>
    </source>
</reference>
<feature type="signal peptide" evidence="14">
    <location>
        <begin position="1"/>
        <end position="22"/>
    </location>
</feature>
<keyword evidence="4" id="KW-0410">Iron transport</keyword>
<accession>A0A2T5G0S1</accession>
<dbReference type="OrthoDB" id="7277632at2"/>
<name>A0A2T5G0S1_9SPHN</name>
<evidence type="ECO:0000256" key="14">
    <source>
        <dbReference type="SAM" id="SignalP"/>
    </source>
</evidence>
<keyword evidence="11 12" id="KW-0998">Cell outer membrane</keyword>
<dbReference type="Pfam" id="PF00593">
    <property type="entry name" value="TonB_dep_Rec_b-barrel"/>
    <property type="match status" value="1"/>
</dbReference>
<sequence length="823" mass="87979">MNNYSLLLKAATLAAISSSALAWSGCALAQAAAPAPAATAGTPAEAEDEIIVTGVARKDGLRKLDASFSISTASEEMIRETQPTSTADLLKIVPGVWVESSSGTAGANVFIRGFPSGGDAPYLTIQMNGSPIFPPPTLSFLENSSLFRLDDTVERVEVLRGGPSPIFSNGQPGATTNFILKKGTSTPQGSIRATLGSEGLYRGDFVVSGPVAENTTFMIGGFYRTSDGLRDTQFPADRGGQVTGSLTQKFDNGEVTVYARRLDDKNAFYTGIPLISNNGKISAYPGFDPGNDTLIGNEIRRVSIEVAPGATPVTKALDLGEGRGAKITTLGATFDFEFDAFQLSNKMNYLKGDANTRGLFTGGNPTSLTSYIASQVTAANRNAAVLAAAGRPATGGSATFVNGSGTVAGSQAVLEAGIWSVDKQLESFTDELRLSREIFSGNNLTIGGYFADYSSRDLWYLGNNVLLTVEPNARLVNVGLNNGVAVSRSGFVGSPFFDVNASYNGRNTALFLSDEWKVTPTLRVDAGARWERQKVDATLENNTTGVDLDGNPLTLYNNSAAILNGTYRTIEYAKSKISWTAGATYSITDRLNVFARANSGFAFPQFDNLRDGQFNVQTVKQYELGVKTSTRFYDLFLTGFYNRFKGLPFQQFVQNPDGTQTNLTRIGGSRAYGLEFEGAIRPITGFELATRGVVQDGKFKDFGENSGNRVSRQPKFLIALLPSYEFSTGLGEARLFGTFTHVGKRFSDVENQQALGSYETVDVGASLDIDDHLSFQATVENVFDKLALTEGNARIIGGAASGGTFLGRPIFGRHATLTAAYKF</sequence>
<keyword evidence="6 14" id="KW-0732">Signal</keyword>
<dbReference type="RefSeq" id="WP_107965972.1">
    <property type="nucleotide sequence ID" value="NZ_NWBU01000004.1"/>
</dbReference>
<evidence type="ECO:0000256" key="7">
    <source>
        <dbReference type="ARBA" id="ARBA00023004"/>
    </source>
</evidence>
<keyword evidence="8" id="KW-0406">Ion transport</keyword>
<evidence type="ECO:0000259" key="16">
    <source>
        <dbReference type="Pfam" id="PF07715"/>
    </source>
</evidence>
<feature type="domain" description="TonB-dependent receptor plug" evidence="16">
    <location>
        <begin position="63"/>
        <end position="174"/>
    </location>
</feature>
<keyword evidence="2 12" id="KW-0813">Transport</keyword>
<dbReference type="Gene3D" id="2.170.130.10">
    <property type="entry name" value="TonB-dependent receptor, plug domain"/>
    <property type="match status" value="1"/>
</dbReference>
<dbReference type="InterPro" id="IPR012910">
    <property type="entry name" value="Plug_dom"/>
</dbReference>
<comment type="subcellular location">
    <subcellularLocation>
        <location evidence="1 12">Cell outer membrane</location>
        <topology evidence="1 12">Multi-pass membrane protein</topology>
    </subcellularLocation>
</comment>
<comment type="similarity">
    <text evidence="12 13">Belongs to the TonB-dependent receptor family.</text>
</comment>
<evidence type="ECO:0000256" key="4">
    <source>
        <dbReference type="ARBA" id="ARBA00022496"/>
    </source>
</evidence>
<keyword evidence="17" id="KW-0675">Receptor</keyword>
<keyword evidence="5 12" id="KW-0812">Transmembrane</keyword>